<keyword evidence="3" id="KW-0677">Repeat</keyword>
<dbReference type="AlphaFoldDB" id="A0A6A6UH38"/>
<dbReference type="GO" id="GO:0005576">
    <property type="term" value="C:extracellular region"/>
    <property type="evidence" value="ECO:0007669"/>
    <property type="project" value="InterPro"/>
</dbReference>
<dbReference type="InterPro" id="IPR036508">
    <property type="entry name" value="Chitin-bd_dom_sf"/>
</dbReference>
<feature type="signal peptide" evidence="6">
    <location>
        <begin position="1"/>
        <end position="20"/>
    </location>
</feature>
<dbReference type="InterPro" id="IPR051940">
    <property type="entry name" value="Chitin_bind-dev_reg"/>
</dbReference>
<dbReference type="PANTHER" id="PTHR23301:SF0">
    <property type="entry name" value="CHITIN-BINDING TYPE-2 DOMAIN-CONTAINING PROTEIN-RELATED"/>
    <property type="match status" value="1"/>
</dbReference>
<keyword evidence="4" id="KW-1015">Disulfide bond</keyword>
<dbReference type="Gene3D" id="2.170.140.10">
    <property type="entry name" value="Chitin binding domain"/>
    <property type="match status" value="2"/>
</dbReference>
<organism evidence="8 9">
    <name type="scientific">Microthyrium microscopicum</name>
    <dbReference type="NCBI Taxonomy" id="703497"/>
    <lineage>
        <taxon>Eukaryota</taxon>
        <taxon>Fungi</taxon>
        <taxon>Dikarya</taxon>
        <taxon>Ascomycota</taxon>
        <taxon>Pezizomycotina</taxon>
        <taxon>Dothideomycetes</taxon>
        <taxon>Dothideomycetes incertae sedis</taxon>
        <taxon>Microthyriales</taxon>
        <taxon>Microthyriaceae</taxon>
        <taxon>Microthyrium</taxon>
    </lineage>
</organism>
<dbReference type="SUPFAM" id="SSF57625">
    <property type="entry name" value="Invertebrate chitin-binding proteins"/>
    <property type="match status" value="2"/>
</dbReference>
<evidence type="ECO:0000256" key="6">
    <source>
        <dbReference type="SAM" id="SignalP"/>
    </source>
</evidence>
<name>A0A6A6UH38_9PEZI</name>
<dbReference type="EMBL" id="MU004233">
    <property type="protein sequence ID" value="KAF2671502.1"/>
    <property type="molecule type" value="Genomic_DNA"/>
</dbReference>
<reference evidence="8" key="1">
    <citation type="journal article" date="2020" name="Stud. Mycol.">
        <title>101 Dothideomycetes genomes: a test case for predicting lifestyles and emergence of pathogens.</title>
        <authorList>
            <person name="Haridas S."/>
            <person name="Albert R."/>
            <person name="Binder M."/>
            <person name="Bloem J."/>
            <person name="Labutti K."/>
            <person name="Salamov A."/>
            <person name="Andreopoulos B."/>
            <person name="Baker S."/>
            <person name="Barry K."/>
            <person name="Bills G."/>
            <person name="Bluhm B."/>
            <person name="Cannon C."/>
            <person name="Castanera R."/>
            <person name="Culley D."/>
            <person name="Daum C."/>
            <person name="Ezra D."/>
            <person name="Gonzalez J."/>
            <person name="Henrissat B."/>
            <person name="Kuo A."/>
            <person name="Liang C."/>
            <person name="Lipzen A."/>
            <person name="Lutzoni F."/>
            <person name="Magnuson J."/>
            <person name="Mondo S."/>
            <person name="Nolan M."/>
            <person name="Ohm R."/>
            <person name="Pangilinan J."/>
            <person name="Park H.-J."/>
            <person name="Ramirez L."/>
            <person name="Alfaro M."/>
            <person name="Sun H."/>
            <person name="Tritt A."/>
            <person name="Yoshinaga Y."/>
            <person name="Zwiers L.-H."/>
            <person name="Turgeon B."/>
            <person name="Goodwin S."/>
            <person name="Spatafora J."/>
            <person name="Crous P."/>
            <person name="Grigoriev I."/>
        </authorList>
    </citation>
    <scope>NUCLEOTIDE SEQUENCE</scope>
    <source>
        <strain evidence="8">CBS 115976</strain>
    </source>
</reference>
<evidence type="ECO:0000256" key="4">
    <source>
        <dbReference type="ARBA" id="ARBA00023157"/>
    </source>
</evidence>
<dbReference type="PROSITE" id="PS50940">
    <property type="entry name" value="CHIT_BIND_II"/>
    <property type="match status" value="2"/>
</dbReference>
<feature type="domain" description="Chitin-binding type-2" evidence="7">
    <location>
        <begin position="172"/>
        <end position="236"/>
    </location>
</feature>
<keyword evidence="5" id="KW-0325">Glycoprotein</keyword>
<feature type="chain" id="PRO_5025345471" description="Chitin-binding type-2 domain-containing protein" evidence="6">
    <location>
        <begin position="21"/>
        <end position="241"/>
    </location>
</feature>
<dbReference type="PANTHER" id="PTHR23301">
    <property type="entry name" value="CHITIN BINDING PERITROPHIN-A"/>
    <property type="match status" value="1"/>
</dbReference>
<evidence type="ECO:0000256" key="1">
    <source>
        <dbReference type="ARBA" id="ARBA00022669"/>
    </source>
</evidence>
<dbReference type="OrthoDB" id="6020543at2759"/>
<dbReference type="SMART" id="SM00494">
    <property type="entry name" value="ChtBD2"/>
    <property type="match status" value="2"/>
</dbReference>
<keyword evidence="9" id="KW-1185">Reference proteome</keyword>
<evidence type="ECO:0000256" key="2">
    <source>
        <dbReference type="ARBA" id="ARBA00022729"/>
    </source>
</evidence>
<sequence>MHFSGFLTGAVLSSMTTVIASPLLDNCLIQYRLCQRLATDNIQTCDFHFQECAQWLYHGEPDFEFDCSGLLDGDYPHPTKCTHYVACVAQTHAYEMICALSNDGNPLHFVAESGPSPASARCDYPEVAGCAGAPDESLENAESHNCKSIGQAFKGGQVVLAGAEKCTDVDVGDFCNGKKRGEYPDPNDCTKYVVCQKDEDDGGLTMYCPLGPGGVRFWFDSETSSCVWPQNAACDASCPGR</sequence>
<evidence type="ECO:0000259" key="7">
    <source>
        <dbReference type="PROSITE" id="PS50940"/>
    </source>
</evidence>
<accession>A0A6A6UH38</accession>
<evidence type="ECO:0000313" key="9">
    <source>
        <dbReference type="Proteomes" id="UP000799302"/>
    </source>
</evidence>
<keyword evidence="2 6" id="KW-0732">Signal</keyword>
<protein>
    <recommendedName>
        <fullName evidence="7">Chitin-binding type-2 domain-containing protein</fullName>
    </recommendedName>
</protein>
<evidence type="ECO:0000256" key="5">
    <source>
        <dbReference type="ARBA" id="ARBA00023180"/>
    </source>
</evidence>
<evidence type="ECO:0000313" key="8">
    <source>
        <dbReference type="EMBL" id="KAF2671502.1"/>
    </source>
</evidence>
<gene>
    <name evidence="8" type="ORF">BT63DRAFT_477975</name>
</gene>
<proteinExistence type="predicted"/>
<dbReference type="GO" id="GO:0008061">
    <property type="term" value="F:chitin binding"/>
    <property type="evidence" value="ECO:0007669"/>
    <property type="project" value="UniProtKB-KW"/>
</dbReference>
<keyword evidence="1" id="KW-0147">Chitin-binding</keyword>
<dbReference type="Proteomes" id="UP000799302">
    <property type="component" value="Unassembled WGS sequence"/>
</dbReference>
<feature type="domain" description="Chitin-binding type-2" evidence="7">
    <location>
        <begin position="64"/>
        <end position="132"/>
    </location>
</feature>
<dbReference type="InterPro" id="IPR002557">
    <property type="entry name" value="Chitin-bd_dom"/>
</dbReference>
<dbReference type="Pfam" id="PF01607">
    <property type="entry name" value="CBM_14"/>
    <property type="match status" value="1"/>
</dbReference>
<evidence type="ECO:0000256" key="3">
    <source>
        <dbReference type="ARBA" id="ARBA00022737"/>
    </source>
</evidence>